<dbReference type="OrthoDB" id="1654682at2"/>
<sequence>MDKKILEYVIEKTHILMHSPSCSHEAKAAAQAWLNAVGTETEAAETKKYVTELEADLMPVDNLIDFTESKNGIQLFGADTAHKIAVHAKAIKAAGADYCDCPACTAAVAILEKKELF</sequence>
<name>A0A0J6X034_9FIRM</name>
<dbReference type="STRING" id="39029.BSR42_06475"/>
<reference evidence="1 2" key="1">
    <citation type="submission" date="2015-06" db="EMBL/GenBank/DDBJ databases">
        <title>Draft genome sequence of beer spoilage bacterium Megasphaera cerevisiae type strain 20462.</title>
        <authorList>
            <person name="Kutumbaka K."/>
            <person name="Pasmowitz J."/>
            <person name="Mategko J."/>
            <person name="Reyes D."/>
            <person name="Friedrich A."/>
            <person name="Han S."/>
            <person name="Martens-Habbena W."/>
            <person name="Neal-McKinney J."/>
            <person name="Janagama H.K."/>
            <person name="Nadala C."/>
            <person name="Samadpour M."/>
        </authorList>
    </citation>
    <scope>NUCLEOTIDE SEQUENCE [LARGE SCALE GENOMIC DNA]</scope>
    <source>
        <strain evidence="1 2">DSM 20462</strain>
    </source>
</reference>
<evidence type="ECO:0000313" key="2">
    <source>
        <dbReference type="Proteomes" id="UP000036503"/>
    </source>
</evidence>
<proteinExistence type="predicted"/>
<accession>A0A0J6X034</accession>
<dbReference type="RefSeq" id="WP_048512843.1">
    <property type="nucleotide sequence ID" value="NZ_FUXD01000003.1"/>
</dbReference>
<protein>
    <submittedName>
        <fullName evidence="1">Molecular chaperone Hsp90</fullName>
    </submittedName>
</protein>
<dbReference type="EMBL" id="LEKT01000001">
    <property type="protein sequence ID" value="KMO87883.1"/>
    <property type="molecule type" value="Genomic_DNA"/>
</dbReference>
<comment type="caution">
    <text evidence="1">The sequence shown here is derived from an EMBL/GenBank/DDBJ whole genome shotgun (WGS) entry which is preliminary data.</text>
</comment>
<dbReference type="InParanoid" id="A0A0J6X034"/>
<dbReference type="AlphaFoldDB" id="A0A0J6X034"/>
<dbReference type="PATRIC" id="fig|1122219.3.peg.89"/>
<keyword evidence="2" id="KW-1185">Reference proteome</keyword>
<dbReference type="Proteomes" id="UP000036503">
    <property type="component" value="Unassembled WGS sequence"/>
</dbReference>
<evidence type="ECO:0000313" key="1">
    <source>
        <dbReference type="EMBL" id="KMO87883.1"/>
    </source>
</evidence>
<gene>
    <name evidence="1" type="ORF">AB840_00415</name>
</gene>
<organism evidence="1 2">
    <name type="scientific">Megasphaera cerevisiae DSM 20462</name>
    <dbReference type="NCBI Taxonomy" id="1122219"/>
    <lineage>
        <taxon>Bacteria</taxon>
        <taxon>Bacillati</taxon>
        <taxon>Bacillota</taxon>
        <taxon>Negativicutes</taxon>
        <taxon>Veillonellales</taxon>
        <taxon>Veillonellaceae</taxon>
        <taxon>Megasphaera</taxon>
    </lineage>
</organism>